<feature type="compositionally biased region" description="Polar residues" evidence="1">
    <location>
        <begin position="206"/>
        <end position="216"/>
    </location>
</feature>
<feature type="region of interest" description="Disordered" evidence="1">
    <location>
        <begin position="206"/>
        <end position="225"/>
    </location>
</feature>
<evidence type="ECO:0000313" key="2">
    <source>
        <dbReference type="EMBL" id="KAK5092008.1"/>
    </source>
</evidence>
<gene>
    <name evidence="2" type="ORF">LTR24_005656</name>
</gene>
<feature type="region of interest" description="Disordered" evidence="1">
    <location>
        <begin position="295"/>
        <end position="389"/>
    </location>
</feature>
<protein>
    <submittedName>
        <fullName evidence="2">Uncharacterized protein</fullName>
    </submittedName>
</protein>
<evidence type="ECO:0000313" key="3">
    <source>
        <dbReference type="Proteomes" id="UP001345013"/>
    </source>
</evidence>
<keyword evidence="3" id="KW-1185">Reference proteome</keyword>
<dbReference type="Proteomes" id="UP001345013">
    <property type="component" value="Unassembled WGS sequence"/>
</dbReference>
<feature type="region of interest" description="Disordered" evidence="1">
    <location>
        <begin position="109"/>
        <end position="129"/>
    </location>
</feature>
<comment type="caution">
    <text evidence="2">The sequence shown here is derived from an EMBL/GenBank/DDBJ whole genome shotgun (WGS) entry which is preliminary data.</text>
</comment>
<proteinExistence type="predicted"/>
<sequence length="511" mass="54592">MFEQPSRKRAGTWTYATPSEPAQRVCLMTTSNTDSNANLVKAKMFPNEHSNANFIFPEHGLSQLDHDSDAIEQYTADVAAAPDISKLDTTSLPSSGVTSARATKPIKARAGTPVPRTEYPFPPQVPTKSVSMNNDLQITTSHSEPVIDASPEQGPVRSEFERWPTPPHPYPNIATYLAATLPPMPNIFPTSPPPADCPTGPRPSISSDYTTVSPRSSMGPKISPWPSMSSDCTTAYSPLSPTTPCTPSTVFDSAAASLKKLLEADDLGMTVSEISELSRFAVGPYRKRAGRVLVKKKATMRRGSSQRRVSKVDRDGRKRSSAVSGSSLDARTRESLAISSGISGRGAGPGTRGSTASSSGISGSAADPGLRGSGARSSMDLHGPIQESPAYPRWREINWSRMSDSSSATLSSVSGPGPMSVSDSQPSQQSNKSFDFGAGMDVDSQEESDGDDYLKIDGTPLGLPRAYMVRDEERRRELDLTRSVPDKVETRVAIWGPCAGGYCCGTCGRCT</sequence>
<organism evidence="2 3">
    <name type="scientific">Lithohypha guttulata</name>
    <dbReference type="NCBI Taxonomy" id="1690604"/>
    <lineage>
        <taxon>Eukaryota</taxon>
        <taxon>Fungi</taxon>
        <taxon>Dikarya</taxon>
        <taxon>Ascomycota</taxon>
        <taxon>Pezizomycotina</taxon>
        <taxon>Eurotiomycetes</taxon>
        <taxon>Chaetothyriomycetidae</taxon>
        <taxon>Chaetothyriales</taxon>
        <taxon>Trichomeriaceae</taxon>
        <taxon>Lithohypha</taxon>
    </lineage>
</organism>
<reference evidence="2 3" key="1">
    <citation type="submission" date="2023-08" db="EMBL/GenBank/DDBJ databases">
        <title>Black Yeasts Isolated from many extreme environments.</title>
        <authorList>
            <person name="Coleine C."/>
            <person name="Stajich J.E."/>
            <person name="Selbmann L."/>
        </authorList>
    </citation>
    <scope>NUCLEOTIDE SEQUENCE [LARGE SCALE GENOMIC DNA]</scope>
    <source>
        <strain evidence="2 3">CCFEE 5885</strain>
    </source>
</reference>
<evidence type="ECO:0000256" key="1">
    <source>
        <dbReference type="SAM" id="MobiDB-lite"/>
    </source>
</evidence>
<dbReference type="EMBL" id="JAVRRG010000066">
    <property type="protein sequence ID" value="KAK5092008.1"/>
    <property type="molecule type" value="Genomic_DNA"/>
</dbReference>
<accession>A0ABR0K8S6</accession>
<feature type="compositionally biased region" description="Low complexity" evidence="1">
    <location>
        <begin position="406"/>
        <end position="424"/>
    </location>
</feature>
<feature type="compositionally biased region" description="Basic residues" evidence="1">
    <location>
        <begin position="295"/>
        <end position="309"/>
    </location>
</feature>
<feature type="compositionally biased region" description="Low complexity" evidence="1">
    <location>
        <begin position="352"/>
        <end position="369"/>
    </location>
</feature>
<feature type="region of interest" description="Disordered" evidence="1">
    <location>
        <begin position="406"/>
        <end position="457"/>
    </location>
</feature>
<name>A0ABR0K8S6_9EURO</name>